<name>A0A7V8KS73_9BIFI</name>
<dbReference type="AlphaFoldDB" id="A0A7V8KS73"/>
<comment type="caution">
    <text evidence="1">The sequence shown here is derived from an EMBL/GenBank/DDBJ whole genome shotgun (WGS) entry which is preliminary data.</text>
</comment>
<protein>
    <submittedName>
        <fullName evidence="1">NifU family SUF system FeS assembly protein</fullName>
    </submittedName>
</protein>
<evidence type="ECO:0000313" key="1">
    <source>
        <dbReference type="EMBL" id="KFI84078.1"/>
    </source>
</evidence>
<accession>A0A7V8KS73</accession>
<organism evidence="1 2">
    <name type="scientific">Bifidobacterium pullorum</name>
    <dbReference type="NCBI Taxonomy" id="78448"/>
    <lineage>
        <taxon>Bacteria</taxon>
        <taxon>Bacillati</taxon>
        <taxon>Actinomycetota</taxon>
        <taxon>Actinomycetes</taxon>
        <taxon>Bifidobacteriales</taxon>
        <taxon>Bifidobacteriaceae</taxon>
        <taxon>Bifidobacterium</taxon>
    </lineage>
</organism>
<sequence>MDFGMSGDDLEQMYQEVILEASRNPHGRERFAPDLASEQSAQAGESVVRASHEYCAAGNPTSSTPPVVMRRRFTPRCRMAAMVARIPSNALYGTATAVRSHRPACRSWSIWLRARPWTRRCGWPVCSIS</sequence>
<dbReference type="Proteomes" id="UP000029109">
    <property type="component" value="Unassembled WGS sequence"/>
</dbReference>
<evidence type="ECO:0000313" key="2">
    <source>
        <dbReference type="Proteomes" id="UP000029109"/>
    </source>
</evidence>
<gene>
    <name evidence="1" type="ORF">BPULL_1842</name>
</gene>
<reference evidence="1 2" key="1">
    <citation type="submission" date="2014-03" db="EMBL/GenBank/DDBJ databases">
        <title>Genomics of Bifidobacteria.</title>
        <authorList>
            <person name="Ventura M."/>
            <person name="Milani C."/>
            <person name="Lugli G.A."/>
        </authorList>
    </citation>
    <scope>NUCLEOTIDE SEQUENCE [LARGE SCALE GENOMIC DNA]</scope>
    <source>
        <strain evidence="1 2">LMG 21816</strain>
    </source>
</reference>
<dbReference type="EMBL" id="JGZJ01000002">
    <property type="protein sequence ID" value="KFI84078.1"/>
    <property type="molecule type" value="Genomic_DNA"/>
</dbReference>
<proteinExistence type="predicted"/>